<evidence type="ECO:0000313" key="2">
    <source>
        <dbReference type="EMBL" id="QDZ20956.1"/>
    </source>
</evidence>
<name>A0A5B8MKF2_9CHLO</name>
<feature type="transmembrane region" description="Helical" evidence="1">
    <location>
        <begin position="199"/>
        <end position="224"/>
    </location>
</feature>
<keyword evidence="1" id="KW-0812">Transmembrane</keyword>
<feature type="transmembrane region" description="Helical" evidence="1">
    <location>
        <begin position="102"/>
        <end position="126"/>
    </location>
</feature>
<dbReference type="AlphaFoldDB" id="A0A5B8MKF2"/>
<keyword evidence="3" id="KW-1185">Reference proteome</keyword>
<feature type="transmembrane region" description="Helical" evidence="1">
    <location>
        <begin position="20"/>
        <end position="39"/>
    </location>
</feature>
<protein>
    <submittedName>
        <fullName evidence="2">Uncharacterized protein</fullName>
    </submittedName>
</protein>
<keyword evidence="1" id="KW-0472">Membrane</keyword>
<feature type="transmembrane region" description="Helical" evidence="1">
    <location>
        <begin position="155"/>
        <end position="179"/>
    </location>
</feature>
<evidence type="ECO:0000256" key="1">
    <source>
        <dbReference type="SAM" id="Phobius"/>
    </source>
</evidence>
<dbReference type="Proteomes" id="UP000316726">
    <property type="component" value="Chromosome 4"/>
</dbReference>
<organism evidence="2 3">
    <name type="scientific">Chloropicon primus</name>
    <dbReference type="NCBI Taxonomy" id="1764295"/>
    <lineage>
        <taxon>Eukaryota</taxon>
        <taxon>Viridiplantae</taxon>
        <taxon>Chlorophyta</taxon>
        <taxon>Chloropicophyceae</taxon>
        <taxon>Chloropicales</taxon>
        <taxon>Chloropicaceae</taxon>
        <taxon>Chloropicon</taxon>
    </lineage>
</organism>
<proteinExistence type="predicted"/>
<keyword evidence="1" id="KW-1133">Transmembrane helix</keyword>
<gene>
    <name evidence="2" type="ORF">A3770_04p34740</name>
</gene>
<dbReference type="EMBL" id="CP031037">
    <property type="protein sequence ID" value="QDZ20956.1"/>
    <property type="molecule type" value="Genomic_DNA"/>
</dbReference>
<accession>A0A5B8MKF2</accession>
<reference evidence="2 3" key="1">
    <citation type="submission" date="2018-07" db="EMBL/GenBank/DDBJ databases">
        <title>The complete nuclear genome of the prasinophyte Chloropicon primus (CCMP1205).</title>
        <authorList>
            <person name="Pombert J.-F."/>
            <person name="Otis C."/>
            <person name="Turmel M."/>
            <person name="Lemieux C."/>
        </authorList>
    </citation>
    <scope>NUCLEOTIDE SEQUENCE [LARGE SCALE GENOMIC DNA]</scope>
    <source>
        <strain evidence="2 3">CCMP1205</strain>
    </source>
</reference>
<sequence>MKVLGVPVHTTAYTRECVLLLTAALFTGMATVMAVLGMLSDKWIVVNTKHPYPGSPWLSFDLGLVGGRAFMNTTYFVTAVGFRYRDSNKYCPDSHCEALEEAGMVCLVLLSLSIAASLAAILLEVVSACQLGNFMFLSEGPFGNYVNYAKCQRNVVAASISSVLGTALYIAGVCAWAGIMLDNEFQVPDHSGGSSSISWHLGPIWIANVIGSVLLIFASGGACFSARPSTRPFTGYTSLT</sequence>
<evidence type="ECO:0000313" key="3">
    <source>
        <dbReference type="Proteomes" id="UP000316726"/>
    </source>
</evidence>